<sequence length="171" mass="19298">MIKPIRKMGDPCLLKVSDLVTTEEFGSQGLFDLLTDMEDTMRHLGGVGIAAPQIGVNKQVVIIEYYQKDITRYQDVGDCPRKVIINPVIKAVTEEEEPFFEGCLSVPGLRGEVSRPKSIEYEYFDENGNLHKGADNGFLARVMQHECDHLQGILYPMRMKDMSTLAFINLD</sequence>
<dbReference type="Proteomes" id="UP000236655">
    <property type="component" value="Chromosome"/>
</dbReference>
<dbReference type="FunFam" id="3.90.45.10:FF:000003">
    <property type="entry name" value="Peptide deformylase"/>
    <property type="match status" value="1"/>
</dbReference>
<evidence type="ECO:0000256" key="3">
    <source>
        <dbReference type="ARBA" id="ARBA00022801"/>
    </source>
</evidence>
<comment type="similarity">
    <text evidence="1 6">Belongs to the polypeptide deformylase family.</text>
</comment>
<comment type="catalytic activity">
    <reaction evidence="6">
        <text>N-terminal N-formyl-L-methionyl-[peptide] + H2O = N-terminal L-methionyl-[peptide] + formate</text>
        <dbReference type="Rhea" id="RHEA:24420"/>
        <dbReference type="Rhea" id="RHEA-COMP:10639"/>
        <dbReference type="Rhea" id="RHEA-COMP:10640"/>
        <dbReference type="ChEBI" id="CHEBI:15377"/>
        <dbReference type="ChEBI" id="CHEBI:15740"/>
        <dbReference type="ChEBI" id="CHEBI:49298"/>
        <dbReference type="ChEBI" id="CHEBI:64731"/>
        <dbReference type="EC" id="3.5.1.88"/>
    </reaction>
</comment>
<dbReference type="PRINTS" id="PR01576">
    <property type="entry name" value="PDEFORMYLASE"/>
</dbReference>
<dbReference type="GO" id="GO:0046872">
    <property type="term" value="F:metal ion binding"/>
    <property type="evidence" value="ECO:0007669"/>
    <property type="project" value="UniProtKB-KW"/>
</dbReference>
<keyword evidence="5 6" id="KW-0408">Iron</keyword>
<dbReference type="GO" id="GO:0006412">
    <property type="term" value="P:translation"/>
    <property type="evidence" value="ECO:0007669"/>
    <property type="project" value="UniProtKB-UniRule"/>
</dbReference>
<dbReference type="Pfam" id="PF01327">
    <property type="entry name" value="Pep_deformylase"/>
    <property type="match status" value="1"/>
</dbReference>
<keyword evidence="3 6" id="KW-0378">Hydrolase</keyword>
<evidence type="ECO:0000256" key="2">
    <source>
        <dbReference type="ARBA" id="ARBA00022723"/>
    </source>
</evidence>
<dbReference type="NCBIfam" id="NF001159">
    <property type="entry name" value="PRK00150.1-3"/>
    <property type="match status" value="1"/>
</dbReference>
<feature type="binding site" evidence="6">
    <location>
        <position position="149"/>
    </location>
    <ligand>
        <name>Fe cation</name>
        <dbReference type="ChEBI" id="CHEBI:24875"/>
    </ligand>
</feature>
<dbReference type="InterPro" id="IPR036821">
    <property type="entry name" value="Peptide_deformylase_sf"/>
</dbReference>
<dbReference type="PANTHER" id="PTHR10458">
    <property type="entry name" value="PEPTIDE DEFORMYLASE"/>
    <property type="match status" value="1"/>
</dbReference>
<dbReference type="CDD" id="cd00487">
    <property type="entry name" value="Pep_deformylase"/>
    <property type="match status" value="1"/>
</dbReference>
<evidence type="ECO:0000256" key="6">
    <source>
        <dbReference type="HAMAP-Rule" id="MF_00163"/>
    </source>
</evidence>
<reference evidence="8" key="1">
    <citation type="submission" date="2017-11" db="EMBL/GenBank/DDBJ databases">
        <authorList>
            <person name="Chan K.G."/>
            <person name="Lee L.S."/>
        </authorList>
    </citation>
    <scope>NUCLEOTIDE SEQUENCE [LARGE SCALE GENOMIC DNA]</scope>
    <source>
        <strain evidence="8">DSM 100970</strain>
    </source>
</reference>
<dbReference type="GO" id="GO:0042586">
    <property type="term" value="F:peptide deformylase activity"/>
    <property type="evidence" value="ECO:0007669"/>
    <property type="project" value="UniProtKB-UniRule"/>
</dbReference>
<dbReference type="OrthoDB" id="9804313at2"/>
<dbReference type="PIRSF" id="PIRSF004749">
    <property type="entry name" value="Pep_def"/>
    <property type="match status" value="1"/>
</dbReference>
<dbReference type="NCBIfam" id="TIGR00079">
    <property type="entry name" value="pept_deformyl"/>
    <property type="match status" value="1"/>
</dbReference>
<proteinExistence type="inferred from homology"/>
<evidence type="ECO:0000256" key="5">
    <source>
        <dbReference type="ARBA" id="ARBA00023004"/>
    </source>
</evidence>
<keyword evidence="2 6" id="KW-0479">Metal-binding</keyword>
<dbReference type="SUPFAM" id="SSF56420">
    <property type="entry name" value="Peptide deformylase"/>
    <property type="match status" value="1"/>
</dbReference>
<dbReference type="Gene3D" id="3.90.45.10">
    <property type="entry name" value="Peptide deformylase"/>
    <property type="match status" value="1"/>
</dbReference>
<dbReference type="KEGG" id="nba:CUN60_01030"/>
<dbReference type="EMBL" id="CP024847">
    <property type="protein sequence ID" value="AUR50943.1"/>
    <property type="molecule type" value="Genomic_DNA"/>
</dbReference>
<keyword evidence="4 6" id="KW-0648">Protein biosynthesis</keyword>
<evidence type="ECO:0000313" key="7">
    <source>
        <dbReference type="EMBL" id="AUR50943.1"/>
    </source>
</evidence>
<feature type="binding site" evidence="6">
    <location>
        <position position="145"/>
    </location>
    <ligand>
        <name>Fe cation</name>
        <dbReference type="ChEBI" id="CHEBI:24875"/>
    </ligand>
</feature>
<dbReference type="RefSeq" id="WP_102950243.1">
    <property type="nucleotide sequence ID" value="NZ_CP024847.1"/>
</dbReference>
<organism evidence="7 8">
    <name type="scientific">Aquella oligotrophica</name>
    <dbReference type="NCBI Taxonomy" id="2067065"/>
    <lineage>
        <taxon>Bacteria</taxon>
        <taxon>Pseudomonadati</taxon>
        <taxon>Pseudomonadota</taxon>
        <taxon>Betaproteobacteria</taxon>
        <taxon>Neisseriales</taxon>
        <taxon>Neisseriaceae</taxon>
        <taxon>Aquella</taxon>
    </lineage>
</organism>
<accession>A0A2I7N3B7</accession>
<dbReference type="AlphaFoldDB" id="A0A2I7N3B7"/>
<evidence type="ECO:0000256" key="4">
    <source>
        <dbReference type="ARBA" id="ARBA00022917"/>
    </source>
</evidence>
<protein>
    <recommendedName>
        <fullName evidence="6">Peptide deformylase</fullName>
        <shortName evidence="6">PDF</shortName>
        <ecNumber evidence="6">3.5.1.88</ecNumber>
    </recommendedName>
    <alternativeName>
        <fullName evidence="6">Polypeptide deformylase</fullName>
    </alternativeName>
</protein>
<name>A0A2I7N3B7_9NEIS</name>
<dbReference type="PANTHER" id="PTHR10458:SF20">
    <property type="entry name" value="PEPTIDE DEFORMYLASE 1"/>
    <property type="match status" value="1"/>
</dbReference>
<feature type="binding site" evidence="6">
    <location>
        <position position="103"/>
    </location>
    <ligand>
        <name>Fe cation</name>
        <dbReference type="ChEBI" id="CHEBI:24875"/>
    </ligand>
</feature>
<comment type="cofactor">
    <cofactor evidence="6">
        <name>Fe(2+)</name>
        <dbReference type="ChEBI" id="CHEBI:29033"/>
    </cofactor>
    <text evidence="6">Binds 1 Fe(2+) ion.</text>
</comment>
<dbReference type="EC" id="3.5.1.88" evidence="6"/>
<evidence type="ECO:0000313" key="8">
    <source>
        <dbReference type="Proteomes" id="UP000236655"/>
    </source>
</evidence>
<comment type="function">
    <text evidence="6">Removes the formyl group from the N-terminal Met of newly synthesized proteins. Requires at least a dipeptide for an efficient rate of reaction. N-terminal L-methionine is a prerequisite for activity but the enzyme has broad specificity at other positions.</text>
</comment>
<gene>
    <name evidence="6 7" type="primary">def</name>
    <name evidence="7" type="ORF">CUN60_01030</name>
</gene>
<dbReference type="HAMAP" id="MF_00163">
    <property type="entry name" value="Pep_deformylase"/>
    <property type="match status" value="1"/>
</dbReference>
<evidence type="ECO:0000256" key="1">
    <source>
        <dbReference type="ARBA" id="ARBA00010759"/>
    </source>
</evidence>
<dbReference type="InterPro" id="IPR023635">
    <property type="entry name" value="Peptide_deformylase"/>
</dbReference>
<feature type="active site" evidence="6">
    <location>
        <position position="146"/>
    </location>
</feature>
<keyword evidence="8" id="KW-1185">Reference proteome</keyword>